<comment type="caution">
    <text evidence="1">The sequence shown here is derived from an EMBL/GenBank/DDBJ whole genome shotgun (WGS) entry which is preliminary data.</text>
</comment>
<reference evidence="1 2" key="1">
    <citation type="submission" date="2017-02" db="EMBL/GenBank/DDBJ databases">
        <title>Genomic diversity within the haloalkaliphilic genus Thioalkalivibrio.</title>
        <authorList>
            <person name="Ahn A.-C."/>
            <person name="Meier-Kolthoff J."/>
            <person name="Overmars L."/>
            <person name="Richter M."/>
            <person name="Woyke T."/>
            <person name="Sorokin D.Y."/>
            <person name="Muyzer G."/>
        </authorList>
    </citation>
    <scope>NUCLEOTIDE SEQUENCE [LARGE SCALE GENOMIC DNA]</scope>
    <source>
        <strain evidence="1 2">ALJD</strain>
    </source>
</reference>
<gene>
    <name evidence="1" type="ORF">B1C78_10905</name>
</gene>
<protein>
    <recommendedName>
        <fullName evidence="3">DUF1499 domain-containing protein</fullName>
    </recommendedName>
</protein>
<dbReference type="OrthoDB" id="1523552at2"/>
<dbReference type="EMBL" id="MVBK01000060">
    <property type="protein sequence ID" value="OOG23625.1"/>
    <property type="molecule type" value="Genomic_DNA"/>
</dbReference>
<dbReference type="Pfam" id="PF07386">
    <property type="entry name" value="DUF1499"/>
    <property type="match status" value="1"/>
</dbReference>
<dbReference type="InterPro" id="IPR010865">
    <property type="entry name" value="DUF1499"/>
</dbReference>
<name>A0A1V3NF15_9GAMM</name>
<accession>A0A1V3NF15</accession>
<dbReference type="AlphaFoldDB" id="A0A1V3NF15"/>
<proteinExistence type="predicted"/>
<dbReference type="Proteomes" id="UP000189462">
    <property type="component" value="Unassembled WGS sequence"/>
</dbReference>
<dbReference type="STRING" id="108003.B1C78_10905"/>
<evidence type="ECO:0000313" key="1">
    <source>
        <dbReference type="EMBL" id="OOG23625.1"/>
    </source>
</evidence>
<organism evidence="1 2">
    <name type="scientific">Thioalkalivibrio denitrificans</name>
    <dbReference type="NCBI Taxonomy" id="108003"/>
    <lineage>
        <taxon>Bacteria</taxon>
        <taxon>Pseudomonadati</taxon>
        <taxon>Pseudomonadota</taxon>
        <taxon>Gammaproteobacteria</taxon>
        <taxon>Chromatiales</taxon>
        <taxon>Ectothiorhodospiraceae</taxon>
        <taxon>Thioalkalivibrio</taxon>
    </lineage>
</organism>
<evidence type="ECO:0008006" key="3">
    <source>
        <dbReference type="Google" id="ProtNLM"/>
    </source>
</evidence>
<dbReference type="RefSeq" id="WP_077279184.1">
    <property type="nucleotide sequence ID" value="NZ_MVBK01000060.1"/>
</dbReference>
<evidence type="ECO:0000313" key="2">
    <source>
        <dbReference type="Proteomes" id="UP000189462"/>
    </source>
</evidence>
<keyword evidence="2" id="KW-1185">Reference proteome</keyword>
<sequence>MKMLWWLVPLALVLGAVFVLGRWPMINDVLTGHTPEYPDIQPQHLRAEPGAVFEAALTVARDAGWEIVETDAAKGRIEAVATTRFLRFRDDVTILIEPAGQGGSRVDIRSRSRVGRSDLGANARRIRSFQEKLLKLQT</sequence>